<sequence length="115" mass="13074">MRPRKNPPPFTLENVLRDLVPGRVYSAEAISLKFGVPADAVRPAMLGAIMLGKVRERPRRRGFRVGYWIPDREPRSIAGRRIGPLAHPHGIGELTGYTESLQRFRDLCMAIPRFR</sequence>
<dbReference type="AlphaFoldDB" id="A0A6P2R0L6"/>
<gene>
    <name evidence="1" type="ORF">BLA23254_06283</name>
</gene>
<dbReference type="RefSeq" id="WP_175034528.1">
    <property type="nucleotide sequence ID" value="NZ_CABVPW010000039.1"/>
</dbReference>
<protein>
    <submittedName>
        <fullName evidence="1">Uncharacterized protein</fullName>
    </submittedName>
</protein>
<dbReference type="EMBL" id="CABVPW010000039">
    <property type="protein sequence ID" value="VWC29877.1"/>
    <property type="molecule type" value="Genomic_DNA"/>
</dbReference>
<evidence type="ECO:0000313" key="2">
    <source>
        <dbReference type="Proteomes" id="UP000494218"/>
    </source>
</evidence>
<evidence type="ECO:0000313" key="1">
    <source>
        <dbReference type="EMBL" id="VWC29877.1"/>
    </source>
</evidence>
<organism evidence="1 2">
    <name type="scientific">Burkholderia lata (strain ATCC 17760 / DSM 23089 / LMG 22485 / NCIMB 9086 / R18194 / 383)</name>
    <dbReference type="NCBI Taxonomy" id="482957"/>
    <lineage>
        <taxon>Bacteria</taxon>
        <taxon>Pseudomonadati</taxon>
        <taxon>Pseudomonadota</taxon>
        <taxon>Betaproteobacteria</taxon>
        <taxon>Burkholderiales</taxon>
        <taxon>Burkholderiaceae</taxon>
        <taxon>Burkholderia</taxon>
        <taxon>Burkholderia cepacia complex</taxon>
    </lineage>
</organism>
<accession>A0A6P2R0L6</accession>
<reference evidence="1 2" key="1">
    <citation type="submission" date="2019-09" db="EMBL/GenBank/DDBJ databases">
        <authorList>
            <person name="Depoorter E."/>
        </authorList>
    </citation>
    <scope>NUCLEOTIDE SEQUENCE [LARGE SCALE GENOMIC DNA]</scope>
    <source>
        <strain evidence="1">LMG 23254</strain>
    </source>
</reference>
<name>A0A6P2R0L6_BURL3</name>
<dbReference type="Proteomes" id="UP000494218">
    <property type="component" value="Unassembled WGS sequence"/>
</dbReference>
<proteinExistence type="predicted"/>